<gene>
    <name evidence="1" type="ORF">AB0A76_00930</name>
</gene>
<evidence type="ECO:0000313" key="2">
    <source>
        <dbReference type="Proteomes" id="UP001551210"/>
    </source>
</evidence>
<sequence length="117" mass="12934">MKIERSIGNPAAAYAGAPDFDIELAWLQECTRTQGFELSREFWLRRAAFLDRLALREAESHGVEATAALIRFAESAASGLVVYDTAHHGLSPKGSDLVAGEDHRAYVREQYRAARLA</sequence>
<comment type="caution">
    <text evidence="1">The sequence shown here is derived from an EMBL/GenBank/DDBJ whole genome shotgun (WGS) entry which is preliminary data.</text>
</comment>
<reference evidence="1 2" key="1">
    <citation type="submission" date="2024-06" db="EMBL/GenBank/DDBJ databases">
        <title>The Natural Products Discovery Center: Release of the First 8490 Sequenced Strains for Exploring Actinobacteria Biosynthetic Diversity.</title>
        <authorList>
            <person name="Kalkreuter E."/>
            <person name="Kautsar S.A."/>
            <person name="Yang D."/>
            <person name="Bader C.D."/>
            <person name="Teijaro C.N."/>
            <person name="Fluegel L."/>
            <person name="Davis C.M."/>
            <person name="Simpson J.R."/>
            <person name="Lauterbach L."/>
            <person name="Steele A.D."/>
            <person name="Gui C."/>
            <person name="Meng S."/>
            <person name="Li G."/>
            <person name="Viehrig K."/>
            <person name="Ye F."/>
            <person name="Su P."/>
            <person name="Kiefer A.F."/>
            <person name="Nichols A."/>
            <person name="Cepeda A.J."/>
            <person name="Yan W."/>
            <person name="Fan B."/>
            <person name="Jiang Y."/>
            <person name="Adhikari A."/>
            <person name="Zheng C.-J."/>
            <person name="Schuster L."/>
            <person name="Cowan T.M."/>
            <person name="Smanski M.J."/>
            <person name="Chevrette M.G."/>
            <person name="De Carvalho L.P.S."/>
            <person name="Shen B."/>
        </authorList>
    </citation>
    <scope>NUCLEOTIDE SEQUENCE [LARGE SCALE GENOMIC DNA]</scope>
    <source>
        <strain evidence="1 2">NPDC045705</strain>
    </source>
</reference>
<organism evidence="1 2">
    <name type="scientific">Streptomyces exfoliatus</name>
    <name type="common">Streptomyces hydrogenans</name>
    <dbReference type="NCBI Taxonomy" id="1905"/>
    <lineage>
        <taxon>Bacteria</taxon>
        <taxon>Bacillati</taxon>
        <taxon>Actinomycetota</taxon>
        <taxon>Actinomycetes</taxon>
        <taxon>Kitasatosporales</taxon>
        <taxon>Streptomycetaceae</taxon>
        <taxon>Streptomyces</taxon>
    </lineage>
</organism>
<dbReference type="EMBL" id="JBEZAM010000001">
    <property type="protein sequence ID" value="MEU7291760.1"/>
    <property type="molecule type" value="Genomic_DNA"/>
</dbReference>
<dbReference type="RefSeq" id="WP_359202926.1">
    <property type="nucleotide sequence ID" value="NZ_JBEZAM010000001.1"/>
</dbReference>
<accession>A0ABV3CNI1</accession>
<protein>
    <submittedName>
        <fullName evidence="1">Uncharacterized protein</fullName>
    </submittedName>
</protein>
<name>A0ABV3CNI1_STREX</name>
<evidence type="ECO:0000313" key="1">
    <source>
        <dbReference type="EMBL" id="MEU7291760.1"/>
    </source>
</evidence>
<dbReference type="Proteomes" id="UP001551210">
    <property type="component" value="Unassembled WGS sequence"/>
</dbReference>
<keyword evidence="2" id="KW-1185">Reference proteome</keyword>
<proteinExistence type="predicted"/>